<keyword evidence="2" id="KW-1185">Reference proteome</keyword>
<dbReference type="HOGENOM" id="CLU_1512320_0_0_1"/>
<protein>
    <submittedName>
        <fullName evidence="1">Uncharacterized protein</fullName>
    </submittedName>
</protein>
<accession>V3ZSH8</accession>
<evidence type="ECO:0000313" key="2">
    <source>
        <dbReference type="Proteomes" id="UP000030746"/>
    </source>
</evidence>
<gene>
    <name evidence="1" type="ORF">LOTGIDRAFT_155012</name>
</gene>
<dbReference type="AlphaFoldDB" id="V3ZSH8"/>
<evidence type="ECO:0000313" key="1">
    <source>
        <dbReference type="EMBL" id="ESO85525.1"/>
    </source>
</evidence>
<dbReference type="KEGG" id="lgi:LOTGIDRAFT_155012"/>
<dbReference type="EMBL" id="KB203274">
    <property type="protein sequence ID" value="ESO85525.1"/>
    <property type="molecule type" value="Genomic_DNA"/>
</dbReference>
<dbReference type="Proteomes" id="UP000030746">
    <property type="component" value="Unassembled WGS sequence"/>
</dbReference>
<reference evidence="1 2" key="1">
    <citation type="journal article" date="2013" name="Nature">
        <title>Insights into bilaterian evolution from three spiralian genomes.</title>
        <authorList>
            <person name="Simakov O."/>
            <person name="Marletaz F."/>
            <person name="Cho S.J."/>
            <person name="Edsinger-Gonzales E."/>
            <person name="Havlak P."/>
            <person name="Hellsten U."/>
            <person name="Kuo D.H."/>
            <person name="Larsson T."/>
            <person name="Lv J."/>
            <person name="Arendt D."/>
            <person name="Savage R."/>
            <person name="Osoegawa K."/>
            <person name="de Jong P."/>
            <person name="Grimwood J."/>
            <person name="Chapman J.A."/>
            <person name="Shapiro H."/>
            <person name="Aerts A."/>
            <person name="Otillar R.P."/>
            <person name="Terry A.Y."/>
            <person name="Boore J.L."/>
            <person name="Grigoriev I.V."/>
            <person name="Lindberg D.R."/>
            <person name="Seaver E.C."/>
            <person name="Weisblat D.A."/>
            <person name="Putnam N.H."/>
            <person name="Rokhsar D.S."/>
        </authorList>
    </citation>
    <scope>NUCLEOTIDE SEQUENCE [LARGE SCALE GENOMIC DNA]</scope>
</reference>
<dbReference type="RefSeq" id="XP_009063770.1">
    <property type="nucleotide sequence ID" value="XM_009065522.1"/>
</dbReference>
<dbReference type="GeneID" id="20236514"/>
<name>V3ZSH8_LOTGI</name>
<proteinExistence type="predicted"/>
<organism evidence="1 2">
    <name type="scientific">Lottia gigantea</name>
    <name type="common">Giant owl limpet</name>
    <dbReference type="NCBI Taxonomy" id="225164"/>
    <lineage>
        <taxon>Eukaryota</taxon>
        <taxon>Metazoa</taxon>
        <taxon>Spiralia</taxon>
        <taxon>Lophotrochozoa</taxon>
        <taxon>Mollusca</taxon>
        <taxon>Gastropoda</taxon>
        <taxon>Patellogastropoda</taxon>
        <taxon>Lottioidea</taxon>
        <taxon>Lottiidae</taxon>
        <taxon>Lottia</taxon>
    </lineage>
</organism>
<sequence length="178" mass="20643">MDIVQLYFDPRFSDDFVLNDFVMITNVTPSGENIHRMHDRLSRINETQVTDSGTRKFLKLSPTKNPTDSDVSIDNCEEEEDFEILIQAVSWSRQQTWLITGDSEELEIDTDTLMNLFSVPYKSRNVINKTLKGTKRANQIIAVRLEKTIGIKYNSCQYLYTYKLLDIKCKLSQNKSES</sequence>
<dbReference type="CTD" id="20236514"/>